<dbReference type="PRINTS" id="PR00260">
    <property type="entry name" value="CHEMTRNSDUCR"/>
</dbReference>
<reference evidence="7" key="1">
    <citation type="journal article" date="2021" name="Microb. Physiol.">
        <title>Proteogenomic Insights into the Physiology of Marine, Sulfate-Reducing, Filamentous Desulfonema limicola and Desulfonema magnum.</title>
        <authorList>
            <person name="Schnaars V."/>
            <person name="Wohlbrand L."/>
            <person name="Scheve S."/>
            <person name="Hinrichs C."/>
            <person name="Reinhardt R."/>
            <person name="Rabus R."/>
        </authorList>
    </citation>
    <scope>NUCLEOTIDE SEQUENCE</scope>
    <source>
        <strain evidence="7">5ac10</strain>
    </source>
</reference>
<dbReference type="Proteomes" id="UP000663720">
    <property type="component" value="Chromosome"/>
</dbReference>
<evidence type="ECO:0000313" key="7">
    <source>
        <dbReference type="EMBL" id="QTA81114.1"/>
    </source>
</evidence>
<evidence type="ECO:0000313" key="8">
    <source>
        <dbReference type="Proteomes" id="UP000663720"/>
    </source>
</evidence>
<dbReference type="GO" id="GO:0006935">
    <property type="term" value="P:chemotaxis"/>
    <property type="evidence" value="ECO:0007669"/>
    <property type="project" value="UniProtKB-KW"/>
</dbReference>
<dbReference type="Pfam" id="PF00015">
    <property type="entry name" value="MCPsignal"/>
    <property type="match status" value="1"/>
</dbReference>
<evidence type="ECO:0000256" key="4">
    <source>
        <dbReference type="PROSITE-ProRule" id="PRU00284"/>
    </source>
</evidence>
<dbReference type="SUPFAM" id="SSF58104">
    <property type="entry name" value="Methyl-accepting chemotaxis protein (MCP) signaling domain"/>
    <property type="match status" value="1"/>
</dbReference>
<evidence type="ECO:0000256" key="3">
    <source>
        <dbReference type="ARBA" id="ARBA00029447"/>
    </source>
</evidence>
<dbReference type="FunFam" id="1.10.287.950:FF:000001">
    <property type="entry name" value="Methyl-accepting chemotaxis sensory transducer"/>
    <property type="match status" value="1"/>
</dbReference>
<dbReference type="Gene3D" id="1.10.287.950">
    <property type="entry name" value="Methyl-accepting chemotaxis protein"/>
    <property type="match status" value="1"/>
</dbReference>
<dbReference type="CDD" id="cd06225">
    <property type="entry name" value="HAMP"/>
    <property type="match status" value="1"/>
</dbReference>
<gene>
    <name evidence="7" type="ORF">dnl_34410</name>
</gene>
<keyword evidence="8" id="KW-1185">Reference proteome</keyword>
<dbReference type="GO" id="GO:0005886">
    <property type="term" value="C:plasma membrane"/>
    <property type="evidence" value="ECO:0007669"/>
    <property type="project" value="TreeGrafter"/>
</dbReference>
<dbReference type="SMART" id="SM00283">
    <property type="entry name" value="MA"/>
    <property type="match status" value="1"/>
</dbReference>
<evidence type="ECO:0000259" key="5">
    <source>
        <dbReference type="PROSITE" id="PS50111"/>
    </source>
</evidence>
<comment type="similarity">
    <text evidence="3">Belongs to the methyl-accepting chemotaxis (MCP) protein family.</text>
</comment>
<dbReference type="KEGG" id="dli:dnl_34410"/>
<dbReference type="InterPro" id="IPR004090">
    <property type="entry name" value="Chemotax_Me-accpt_rcpt"/>
</dbReference>
<comment type="subcellular location">
    <subcellularLocation>
        <location evidence="1">Membrane</location>
    </subcellularLocation>
</comment>
<feature type="domain" description="HAMP" evidence="6">
    <location>
        <begin position="2"/>
        <end position="40"/>
    </location>
</feature>
<dbReference type="PANTHER" id="PTHR43531">
    <property type="entry name" value="PROTEIN ICFG"/>
    <property type="match status" value="1"/>
</dbReference>
<keyword evidence="4" id="KW-0807">Transducer</keyword>
<accession>A0A975B9A0</accession>
<proteinExistence type="inferred from homology"/>
<dbReference type="AlphaFoldDB" id="A0A975B9A0"/>
<dbReference type="InterPro" id="IPR051310">
    <property type="entry name" value="MCP_chemotaxis"/>
</dbReference>
<protein>
    <submittedName>
        <fullName evidence="7">Methyl-accepting chemotaxis protein domain-containing protein</fullName>
    </submittedName>
</protein>
<keyword evidence="2" id="KW-0145">Chemotaxis</keyword>
<dbReference type="InterPro" id="IPR004089">
    <property type="entry name" value="MCPsignal_dom"/>
</dbReference>
<dbReference type="PROSITE" id="PS50111">
    <property type="entry name" value="CHEMOTAXIS_TRANSDUC_2"/>
    <property type="match status" value="1"/>
</dbReference>
<feature type="domain" description="Methyl-accepting transducer" evidence="5">
    <location>
        <begin position="45"/>
        <end position="274"/>
    </location>
</feature>
<evidence type="ECO:0000256" key="2">
    <source>
        <dbReference type="ARBA" id="ARBA00022500"/>
    </source>
</evidence>
<dbReference type="PANTHER" id="PTHR43531:SF11">
    <property type="entry name" value="METHYL-ACCEPTING CHEMOTAXIS PROTEIN 3"/>
    <property type="match status" value="1"/>
</dbReference>
<dbReference type="InterPro" id="IPR003660">
    <property type="entry name" value="HAMP_dom"/>
</dbReference>
<dbReference type="GO" id="GO:0007165">
    <property type="term" value="P:signal transduction"/>
    <property type="evidence" value="ECO:0007669"/>
    <property type="project" value="UniProtKB-KW"/>
</dbReference>
<dbReference type="EMBL" id="CP061799">
    <property type="protein sequence ID" value="QTA81114.1"/>
    <property type="molecule type" value="Genomic_DNA"/>
</dbReference>
<dbReference type="PROSITE" id="PS50885">
    <property type="entry name" value="HAMP"/>
    <property type="match status" value="1"/>
</dbReference>
<sequence length="289" mass="30662">MAAELIASGDLTVKVNHDSKKDILGRSFEKMTANLRTLITSVKITAVKMAEGSEQLSQATESLSQGASEQAASFEQITSSMVEIGSQTRSNADNAGHAKQLAAQARGYAENGMQEMQEMIDAMEEINKSSKSIAKIIKNIDEIAFQTNLLSLNAAVEAARAGRHGKGFAVVAGEVRNLAARSAKAAKETEELIEGTVNRIKKGNQIAGQTAHALKKITESAINASELIAEIAAATDEQANGIAQINQGLDQTEQVTQQNTASAEELASSAVSFSNQAETLQKLLSQFKL</sequence>
<dbReference type="GO" id="GO:0004888">
    <property type="term" value="F:transmembrane signaling receptor activity"/>
    <property type="evidence" value="ECO:0007669"/>
    <property type="project" value="InterPro"/>
</dbReference>
<name>A0A975B9A0_9BACT</name>
<evidence type="ECO:0000256" key="1">
    <source>
        <dbReference type="ARBA" id="ARBA00004370"/>
    </source>
</evidence>
<organism evidence="7 8">
    <name type="scientific">Desulfonema limicola</name>
    <dbReference type="NCBI Taxonomy" id="45656"/>
    <lineage>
        <taxon>Bacteria</taxon>
        <taxon>Pseudomonadati</taxon>
        <taxon>Thermodesulfobacteriota</taxon>
        <taxon>Desulfobacteria</taxon>
        <taxon>Desulfobacterales</taxon>
        <taxon>Desulfococcaceae</taxon>
        <taxon>Desulfonema</taxon>
    </lineage>
</organism>
<evidence type="ECO:0000259" key="6">
    <source>
        <dbReference type="PROSITE" id="PS50885"/>
    </source>
</evidence>